<feature type="domain" description="GST C-terminal" evidence="4">
    <location>
        <begin position="92"/>
        <end position="226"/>
    </location>
</feature>
<dbReference type="InterPro" id="IPR040079">
    <property type="entry name" value="Glutathione_S-Trfase"/>
</dbReference>
<dbReference type="PANTHER" id="PTHR43986:SF1">
    <property type="entry name" value="ELONGATION FACTOR 1-GAMMA"/>
    <property type="match status" value="1"/>
</dbReference>
<evidence type="ECO:0000256" key="2">
    <source>
        <dbReference type="RuleBase" id="RU003494"/>
    </source>
</evidence>
<evidence type="ECO:0000256" key="1">
    <source>
        <dbReference type="ARBA" id="ARBA00007409"/>
    </source>
</evidence>
<dbReference type="Pfam" id="PF02798">
    <property type="entry name" value="GST_N"/>
    <property type="match status" value="1"/>
</dbReference>
<dbReference type="AlphaFoldDB" id="A0A5N6GSN0"/>
<feature type="domain" description="GST N-terminal" evidence="3">
    <location>
        <begin position="3"/>
        <end position="85"/>
    </location>
</feature>
<evidence type="ECO:0000259" key="3">
    <source>
        <dbReference type="PROSITE" id="PS50404"/>
    </source>
</evidence>
<comment type="similarity">
    <text evidence="1 2">Belongs to the GST superfamily.</text>
</comment>
<dbReference type="Gene3D" id="1.20.1050.10">
    <property type="match status" value="1"/>
</dbReference>
<dbReference type="VEuPathDB" id="FungiDB:F9C07_2282944"/>
<dbReference type="Proteomes" id="UP000325434">
    <property type="component" value="Unassembled WGS sequence"/>
</dbReference>
<dbReference type="InterPro" id="IPR004045">
    <property type="entry name" value="Glutathione_S-Trfase_N"/>
</dbReference>
<dbReference type="VEuPathDB" id="FungiDB:AFLA_001828"/>
<dbReference type="SUPFAM" id="SSF47616">
    <property type="entry name" value="GST C-terminal domain-like"/>
    <property type="match status" value="1"/>
</dbReference>
<keyword evidence="5" id="KW-0808">Transferase</keyword>
<dbReference type="InterPro" id="IPR050802">
    <property type="entry name" value="EF-GSTs"/>
</dbReference>
<proteinExistence type="inferred from homology"/>
<gene>
    <name evidence="5" type="ORF">BDV35DRAFT_393980</name>
</gene>
<dbReference type="EMBL" id="ML734613">
    <property type="protein sequence ID" value="KAB8245371.1"/>
    <property type="molecule type" value="Genomic_DNA"/>
</dbReference>
<dbReference type="PROSITE" id="PS50404">
    <property type="entry name" value="GST_NTER"/>
    <property type="match status" value="1"/>
</dbReference>
<dbReference type="PANTHER" id="PTHR43986">
    <property type="entry name" value="ELONGATION FACTOR 1-GAMMA"/>
    <property type="match status" value="1"/>
</dbReference>
<dbReference type="PROSITE" id="PS50405">
    <property type="entry name" value="GST_CTER"/>
    <property type="match status" value="1"/>
</dbReference>
<sequence length="231" mass="25820">MSASYTIYGYPDNPRTRIIQIVAAAEGIKLNHSLVIPRNGINKTTYIERFPLSQGKIPALEGPVVKITETIAICYYLSKLSPKHHLLGSAGTLVQESAVLQYASFANQELLQTLARWYLPLIRGFTDPAPYNYGAVEEGKRASIELLDQLETVLSQTIWLVGDSPTLADIFVAIALSRGLQWVLGRKWREAHPGAMAHFERIRRWEPVARTIPEFDLIEVEPPNVSPTNVN</sequence>
<dbReference type="CDD" id="cd03181">
    <property type="entry name" value="GST_C_EF1Bgamma_like"/>
    <property type="match status" value="1"/>
</dbReference>
<dbReference type="InterPro" id="IPR036282">
    <property type="entry name" value="Glutathione-S-Trfase_C_sf"/>
</dbReference>
<evidence type="ECO:0000259" key="4">
    <source>
        <dbReference type="PROSITE" id="PS50405"/>
    </source>
</evidence>
<dbReference type="GO" id="GO:0016740">
    <property type="term" value="F:transferase activity"/>
    <property type="evidence" value="ECO:0007669"/>
    <property type="project" value="UniProtKB-KW"/>
</dbReference>
<dbReference type="InterPro" id="IPR004046">
    <property type="entry name" value="GST_C"/>
</dbReference>
<dbReference type="GO" id="GO:0005737">
    <property type="term" value="C:cytoplasm"/>
    <property type="evidence" value="ECO:0007669"/>
    <property type="project" value="TreeGrafter"/>
</dbReference>
<dbReference type="InterPro" id="IPR036249">
    <property type="entry name" value="Thioredoxin-like_sf"/>
</dbReference>
<protein>
    <submittedName>
        <fullName evidence="5">Glutathione-S-transferase theta, GST</fullName>
    </submittedName>
</protein>
<organism evidence="5">
    <name type="scientific">Aspergillus flavus</name>
    <dbReference type="NCBI Taxonomy" id="5059"/>
    <lineage>
        <taxon>Eukaryota</taxon>
        <taxon>Fungi</taxon>
        <taxon>Dikarya</taxon>
        <taxon>Ascomycota</taxon>
        <taxon>Pezizomycotina</taxon>
        <taxon>Eurotiomycetes</taxon>
        <taxon>Eurotiomycetidae</taxon>
        <taxon>Eurotiales</taxon>
        <taxon>Aspergillaceae</taxon>
        <taxon>Aspergillus</taxon>
        <taxon>Aspergillus subgen. Circumdati</taxon>
    </lineage>
</organism>
<dbReference type="SUPFAM" id="SSF52833">
    <property type="entry name" value="Thioredoxin-like"/>
    <property type="match status" value="1"/>
</dbReference>
<dbReference type="Gene3D" id="3.40.30.10">
    <property type="entry name" value="Glutaredoxin"/>
    <property type="match status" value="1"/>
</dbReference>
<dbReference type="GO" id="GO:0006414">
    <property type="term" value="P:translational elongation"/>
    <property type="evidence" value="ECO:0007669"/>
    <property type="project" value="TreeGrafter"/>
</dbReference>
<dbReference type="GO" id="GO:0005634">
    <property type="term" value="C:nucleus"/>
    <property type="evidence" value="ECO:0007669"/>
    <property type="project" value="TreeGrafter"/>
</dbReference>
<reference evidence="5" key="1">
    <citation type="submission" date="2019-04" db="EMBL/GenBank/DDBJ databases">
        <title>Friends and foes A comparative genomics study of 23 Aspergillus species from section Flavi.</title>
        <authorList>
            <consortium name="DOE Joint Genome Institute"/>
            <person name="Kjaerbolling I."/>
            <person name="Vesth T."/>
            <person name="Frisvad J.C."/>
            <person name="Nybo J.L."/>
            <person name="Theobald S."/>
            <person name="Kildgaard S."/>
            <person name="Isbrandt T."/>
            <person name="Kuo A."/>
            <person name="Sato A."/>
            <person name="Lyhne E.K."/>
            <person name="Kogle M.E."/>
            <person name="Wiebenga A."/>
            <person name="Kun R.S."/>
            <person name="Lubbers R.J."/>
            <person name="Makela M.R."/>
            <person name="Barry K."/>
            <person name="Chovatia M."/>
            <person name="Clum A."/>
            <person name="Daum C."/>
            <person name="Haridas S."/>
            <person name="He G."/>
            <person name="LaButti K."/>
            <person name="Lipzen A."/>
            <person name="Mondo S."/>
            <person name="Riley R."/>
            <person name="Salamov A."/>
            <person name="Simmons B.A."/>
            <person name="Magnuson J.K."/>
            <person name="Henrissat B."/>
            <person name="Mortensen U.H."/>
            <person name="Larsen T.O."/>
            <person name="Devries R.P."/>
            <person name="Grigoriev I.V."/>
            <person name="Machida M."/>
            <person name="Baker S.E."/>
            <person name="Andersen M.R."/>
        </authorList>
    </citation>
    <scope>NUCLEOTIDE SEQUENCE [LARGE SCALE GENOMIC DNA]</scope>
    <source>
        <strain evidence="5">CBS 121.62</strain>
    </source>
</reference>
<name>A0A5N6GSN0_ASPFL</name>
<accession>A0A5N6GSN0</accession>
<dbReference type="SFLD" id="SFLDS00019">
    <property type="entry name" value="Glutathione_Transferase_(cytos"/>
    <property type="match status" value="1"/>
</dbReference>
<dbReference type="InterPro" id="IPR010987">
    <property type="entry name" value="Glutathione-S-Trfase_C-like"/>
</dbReference>
<dbReference type="Pfam" id="PF00043">
    <property type="entry name" value="GST_C"/>
    <property type="match status" value="1"/>
</dbReference>
<evidence type="ECO:0000313" key="5">
    <source>
        <dbReference type="EMBL" id="KAB8245371.1"/>
    </source>
</evidence>